<keyword evidence="3" id="KW-1003">Cell membrane</keyword>
<comment type="subcellular location">
    <subcellularLocation>
        <location evidence="1 7">Cell membrane</location>
        <topology evidence="1 7">Multi-pass membrane protein</topology>
    </subcellularLocation>
</comment>
<organism evidence="9 10">
    <name type="scientific">Aureimonas fodinaquatilis</name>
    <dbReference type="NCBI Taxonomy" id="2565783"/>
    <lineage>
        <taxon>Bacteria</taxon>
        <taxon>Pseudomonadati</taxon>
        <taxon>Pseudomonadota</taxon>
        <taxon>Alphaproteobacteria</taxon>
        <taxon>Hyphomicrobiales</taxon>
        <taxon>Aurantimonadaceae</taxon>
        <taxon>Aureimonas</taxon>
    </lineage>
</organism>
<reference evidence="9 10" key="1">
    <citation type="submission" date="2019-08" db="EMBL/GenBank/DDBJ databases">
        <title>Aureimonas fodiniaquatilis sp. nov., isolated from a coal mine wastewater.</title>
        <authorList>
            <person name="Kim W."/>
        </authorList>
    </citation>
    <scope>NUCLEOTIDE SEQUENCE [LARGE SCALE GENOMIC DNA]</scope>
    <source>
        <strain evidence="9 10">CAU 1482</strain>
    </source>
</reference>
<sequence>MRANWIYPTAAILLCILLWQLSISVFNFPPYLVPPPLQVLERLYNNAGFLLYHSWITTIESLGGFFLSIVIGIPLGILLVWSRTLDRAIMPLLVVSQAFPKVAIAPLIIIWFGLGLFPKVLIAFSVAFFPIVVSTIAGMRSVDSDMNDLARSMQASALKTFLRIRLPYAMPQIFSGLKVAIAFATVGAVVGEWVGAESGLGYLLLAANANLDTTLLFAVLVALMIIGLVLYYAVEIAEKIMIPWHISVRGDERTS</sequence>
<evidence type="ECO:0000256" key="4">
    <source>
        <dbReference type="ARBA" id="ARBA00022692"/>
    </source>
</evidence>
<comment type="caution">
    <text evidence="9">The sequence shown here is derived from an EMBL/GenBank/DDBJ whole genome shotgun (WGS) entry which is preliminary data.</text>
</comment>
<dbReference type="InterPro" id="IPR000515">
    <property type="entry name" value="MetI-like"/>
</dbReference>
<keyword evidence="5 7" id="KW-1133">Transmembrane helix</keyword>
<keyword evidence="6 7" id="KW-0472">Membrane</keyword>
<keyword evidence="4 7" id="KW-0812">Transmembrane</keyword>
<keyword evidence="2 7" id="KW-0813">Transport</keyword>
<evidence type="ECO:0000256" key="7">
    <source>
        <dbReference type="RuleBase" id="RU363032"/>
    </source>
</evidence>
<dbReference type="Gene3D" id="1.10.3720.10">
    <property type="entry name" value="MetI-like"/>
    <property type="match status" value="1"/>
</dbReference>
<dbReference type="SUPFAM" id="SSF161098">
    <property type="entry name" value="MetI-like"/>
    <property type="match status" value="1"/>
</dbReference>
<dbReference type="CDD" id="cd06261">
    <property type="entry name" value="TM_PBP2"/>
    <property type="match status" value="1"/>
</dbReference>
<gene>
    <name evidence="9" type="ORF">FPY71_16875</name>
</gene>
<accession>A0A5B0DNU5</accession>
<dbReference type="PANTHER" id="PTHR30151:SF20">
    <property type="entry name" value="ABC TRANSPORTER PERMEASE PROTEIN HI_0355-RELATED"/>
    <property type="match status" value="1"/>
</dbReference>
<dbReference type="AlphaFoldDB" id="A0A5B0DNU5"/>
<dbReference type="GO" id="GO:0005886">
    <property type="term" value="C:plasma membrane"/>
    <property type="evidence" value="ECO:0007669"/>
    <property type="project" value="UniProtKB-SubCell"/>
</dbReference>
<evidence type="ECO:0000256" key="5">
    <source>
        <dbReference type="ARBA" id="ARBA00022989"/>
    </source>
</evidence>
<feature type="domain" description="ABC transmembrane type-1" evidence="8">
    <location>
        <begin position="54"/>
        <end position="234"/>
    </location>
</feature>
<dbReference type="PANTHER" id="PTHR30151">
    <property type="entry name" value="ALKANE SULFONATE ABC TRANSPORTER-RELATED, MEMBRANE SUBUNIT"/>
    <property type="match status" value="1"/>
</dbReference>
<evidence type="ECO:0000259" key="8">
    <source>
        <dbReference type="PROSITE" id="PS50928"/>
    </source>
</evidence>
<dbReference type="Pfam" id="PF00528">
    <property type="entry name" value="BPD_transp_1"/>
    <property type="match status" value="1"/>
</dbReference>
<feature type="transmembrane region" description="Helical" evidence="7">
    <location>
        <begin position="12"/>
        <end position="32"/>
    </location>
</feature>
<feature type="transmembrane region" description="Helical" evidence="7">
    <location>
        <begin position="52"/>
        <end position="80"/>
    </location>
</feature>
<comment type="similarity">
    <text evidence="7">Belongs to the binding-protein-dependent transport system permease family.</text>
</comment>
<proteinExistence type="inferred from homology"/>
<feature type="transmembrane region" description="Helical" evidence="7">
    <location>
        <begin position="214"/>
        <end position="234"/>
    </location>
</feature>
<evidence type="ECO:0000256" key="6">
    <source>
        <dbReference type="ARBA" id="ARBA00023136"/>
    </source>
</evidence>
<dbReference type="Proteomes" id="UP000324738">
    <property type="component" value="Unassembled WGS sequence"/>
</dbReference>
<dbReference type="OrthoDB" id="9786495at2"/>
<feature type="transmembrane region" description="Helical" evidence="7">
    <location>
        <begin position="173"/>
        <end position="194"/>
    </location>
</feature>
<name>A0A5B0DNU5_9HYPH</name>
<feature type="transmembrane region" description="Helical" evidence="7">
    <location>
        <begin position="120"/>
        <end position="139"/>
    </location>
</feature>
<dbReference type="PROSITE" id="PS50928">
    <property type="entry name" value="ABC_TM1"/>
    <property type="match status" value="1"/>
</dbReference>
<dbReference type="InterPro" id="IPR035906">
    <property type="entry name" value="MetI-like_sf"/>
</dbReference>
<evidence type="ECO:0000256" key="1">
    <source>
        <dbReference type="ARBA" id="ARBA00004651"/>
    </source>
</evidence>
<evidence type="ECO:0000256" key="3">
    <source>
        <dbReference type="ARBA" id="ARBA00022475"/>
    </source>
</evidence>
<evidence type="ECO:0000313" key="10">
    <source>
        <dbReference type="Proteomes" id="UP000324738"/>
    </source>
</evidence>
<evidence type="ECO:0000313" key="9">
    <source>
        <dbReference type="EMBL" id="KAA0968557.1"/>
    </source>
</evidence>
<dbReference type="EMBL" id="VTWH01000005">
    <property type="protein sequence ID" value="KAA0968557.1"/>
    <property type="molecule type" value="Genomic_DNA"/>
</dbReference>
<protein>
    <submittedName>
        <fullName evidence="9">ABC transporter permease</fullName>
    </submittedName>
</protein>
<keyword evidence="10" id="KW-1185">Reference proteome</keyword>
<dbReference type="RefSeq" id="WP_149301506.1">
    <property type="nucleotide sequence ID" value="NZ_VTWH01000005.1"/>
</dbReference>
<feature type="transmembrane region" description="Helical" evidence="7">
    <location>
        <begin position="92"/>
        <end position="114"/>
    </location>
</feature>
<evidence type="ECO:0000256" key="2">
    <source>
        <dbReference type="ARBA" id="ARBA00022448"/>
    </source>
</evidence>
<dbReference type="GO" id="GO:0055085">
    <property type="term" value="P:transmembrane transport"/>
    <property type="evidence" value="ECO:0007669"/>
    <property type="project" value="InterPro"/>
</dbReference>